<dbReference type="Pfam" id="PF00126">
    <property type="entry name" value="HTH_1"/>
    <property type="match status" value="1"/>
</dbReference>
<dbReference type="CDD" id="cd08412">
    <property type="entry name" value="PBP2_PAO1_like"/>
    <property type="match status" value="1"/>
</dbReference>
<dbReference type="InterPro" id="IPR000847">
    <property type="entry name" value="LysR_HTH_N"/>
</dbReference>
<dbReference type="GO" id="GO:0032993">
    <property type="term" value="C:protein-DNA complex"/>
    <property type="evidence" value="ECO:0007669"/>
    <property type="project" value="TreeGrafter"/>
</dbReference>
<dbReference type="eggNOG" id="COG0583">
    <property type="taxonomic scope" value="Bacteria"/>
</dbReference>
<evidence type="ECO:0000256" key="2">
    <source>
        <dbReference type="ARBA" id="ARBA00023015"/>
    </source>
</evidence>
<feature type="domain" description="HTH lysR-type" evidence="6">
    <location>
        <begin position="23"/>
        <end position="81"/>
    </location>
</feature>
<dbReference type="Pfam" id="PF03466">
    <property type="entry name" value="LysR_substrate"/>
    <property type="match status" value="1"/>
</dbReference>
<evidence type="ECO:0000313" key="8">
    <source>
        <dbReference type="Proteomes" id="UP000023703"/>
    </source>
</evidence>
<dbReference type="AlphaFoldDB" id="X5DPX2"/>
<dbReference type="Gene3D" id="1.10.10.10">
    <property type="entry name" value="Winged helix-like DNA-binding domain superfamily/Winged helix DNA-binding domain"/>
    <property type="match status" value="1"/>
</dbReference>
<dbReference type="InterPro" id="IPR036390">
    <property type="entry name" value="WH_DNA-bd_sf"/>
</dbReference>
<keyword evidence="8" id="KW-1185">Reference proteome</keyword>
<keyword evidence="4" id="KW-0010">Activator</keyword>
<reference evidence="7 8" key="1">
    <citation type="journal article" date="2015" name="Int. J. Syst. Evol. Microbiol.">
        <title>Revisiting Corynebacterium glyciniphilum (ex Kubota et al., 1972) sp. nov., nom. rev., isolated from putrefied banana.</title>
        <authorList>
            <person name="Al-Dilaimi A."/>
            <person name="Bednarz H."/>
            <person name="Lomker A."/>
            <person name="Niehaus K."/>
            <person name="Kalinowski J."/>
            <person name="Ruckert C."/>
        </authorList>
    </citation>
    <scope>NUCLEOTIDE SEQUENCE [LARGE SCALE GENOMIC DNA]</scope>
    <source>
        <strain evidence="7">AJ 3170</strain>
    </source>
</reference>
<evidence type="ECO:0000259" key="6">
    <source>
        <dbReference type="PROSITE" id="PS50931"/>
    </source>
</evidence>
<dbReference type="InterPro" id="IPR005119">
    <property type="entry name" value="LysR_subst-bd"/>
</dbReference>
<dbReference type="EMBL" id="CP006842">
    <property type="protein sequence ID" value="AHW62712.1"/>
    <property type="molecule type" value="Genomic_DNA"/>
</dbReference>
<evidence type="ECO:0000256" key="3">
    <source>
        <dbReference type="ARBA" id="ARBA00023125"/>
    </source>
</evidence>
<keyword evidence="3" id="KW-0238">DNA-binding</keyword>
<comment type="similarity">
    <text evidence="1">Belongs to the LysR transcriptional regulatory family.</text>
</comment>
<dbReference type="GO" id="GO:0003677">
    <property type="term" value="F:DNA binding"/>
    <property type="evidence" value="ECO:0007669"/>
    <property type="project" value="UniProtKB-KW"/>
</dbReference>
<dbReference type="Proteomes" id="UP000023703">
    <property type="component" value="Chromosome"/>
</dbReference>
<proteinExistence type="inferred from homology"/>
<protein>
    <recommendedName>
        <fullName evidence="6">HTH lysR-type domain-containing protein</fullName>
    </recommendedName>
</protein>
<dbReference type="PANTHER" id="PTHR30346">
    <property type="entry name" value="TRANSCRIPTIONAL DUAL REGULATOR HCAR-RELATED"/>
    <property type="match status" value="1"/>
</dbReference>
<keyword evidence="5" id="KW-0804">Transcription</keyword>
<gene>
    <name evidence="7" type="ORF">CGLY_01320</name>
</gene>
<name>X5DPX2_9CORY</name>
<dbReference type="STRING" id="1404245.CGLY_01320"/>
<dbReference type="GO" id="GO:0003700">
    <property type="term" value="F:DNA-binding transcription factor activity"/>
    <property type="evidence" value="ECO:0007669"/>
    <property type="project" value="InterPro"/>
</dbReference>
<evidence type="ECO:0000313" key="7">
    <source>
        <dbReference type="EMBL" id="AHW62712.1"/>
    </source>
</evidence>
<dbReference type="SUPFAM" id="SSF46785">
    <property type="entry name" value="Winged helix' DNA-binding domain"/>
    <property type="match status" value="1"/>
</dbReference>
<dbReference type="HOGENOM" id="CLU_039613_6_4_11"/>
<dbReference type="FunFam" id="1.10.10.10:FF:000001">
    <property type="entry name" value="LysR family transcriptional regulator"/>
    <property type="match status" value="1"/>
</dbReference>
<dbReference type="PRINTS" id="PR00039">
    <property type="entry name" value="HTHLYSR"/>
</dbReference>
<sequence>MLLYIGYPHPYEGPPVSKSRDSLTLTQLRYFTRVAELGSMTAAADELFVAQSGVSTAIHQLEKSLGTTLFIRRRSKGVVLTEQGRAFHAAVIHVLESVDDAVSALSPGQLTGTLAAGCFTTLAPYWLPEVLERLQASSPGLTCTVHEVTADQVISLLQRREIEVALTYDFDYGRDIDFERITEAPIYAAVAEDDPLAQRSSVSLRELAQLPLILLDMDKSTNYFLSLFRDAHLRPVVHQKFESMEVVRSMVARGHGYTILNQRPAHDFTNDGFQLVRLPIAGVRSRLQTGVVYRSGEPLSLKSQAFLEACRNALLQE</sequence>
<accession>X5DPX2</accession>
<dbReference type="SUPFAM" id="SSF53850">
    <property type="entry name" value="Periplasmic binding protein-like II"/>
    <property type="match status" value="1"/>
</dbReference>
<dbReference type="InterPro" id="IPR036388">
    <property type="entry name" value="WH-like_DNA-bd_sf"/>
</dbReference>
<dbReference type="KEGG" id="cgy:CGLY_01320"/>
<dbReference type="PANTHER" id="PTHR30346:SF0">
    <property type="entry name" value="HCA OPERON TRANSCRIPTIONAL ACTIVATOR HCAR"/>
    <property type="match status" value="1"/>
</dbReference>
<keyword evidence="2" id="KW-0805">Transcription regulation</keyword>
<evidence type="ECO:0000256" key="1">
    <source>
        <dbReference type="ARBA" id="ARBA00009437"/>
    </source>
</evidence>
<dbReference type="PROSITE" id="PS50931">
    <property type="entry name" value="HTH_LYSR"/>
    <property type="match status" value="1"/>
</dbReference>
<evidence type="ECO:0000256" key="5">
    <source>
        <dbReference type="ARBA" id="ARBA00023163"/>
    </source>
</evidence>
<evidence type="ECO:0000256" key="4">
    <source>
        <dbReference type="ARBA" id="ARBA00023159"/>
    </source>
</evidence>
<organism evidence="7 8">
    <name type="scientific">Corynebacterium glyciniphilum AJ 3170</name>
    <dbReference type="NCBI Taxonomy" id="1404245"/>
    <lineage>
        <taxon>Bacteria</taxon>
        <taxon>Bacillati</taxon>
        <taxon>Actinomycetota</taxon>
        <taxon>Actinomycetes</taxon>
        <taxon>Mycobacteriales</taxon>
        <taxon>Corynebacteriaceae</taxon>
        <taxon>Corynebacterium</taxon>
    </lineage>
</organism>
<dbReference type="Gene3D" id="3.40.190.10">
    <property type="entry name" value="Periplasmic binding protein-like II"/>
    <property type="match status" value="2"/>
</dbReference>